<dbReference type="Proteomes" id="UP000266861">
    <property type="component" value="Unassembled WGS sequence"/>
</dbReference>
<evidence type="ECO:0000256" key="1">
    <source>
        <dbReference type="SAM" id="Coils"/>
    </source>
</evidence>
<keyword evidence="6" id="KW-1185">Reference proteome</keyword>
<evidence type="ECO:0000256" key="3">
    <source>
        <dbReference type="SAM" id="Phobius"/>
    </source>
</evidence>
<dbReference type="PANTHER" id="PTHR15715">
    <property type="entry name" value="CENTROSOMAL PROTEIN OF 170 KDA"/>
    <property type="match status" value="1"/>
</dbReference>
<feature type="region of interest" description="Disordered" evidence="2">
    <location>
        <begin position="1"/>
        <end position="28"/>
    </location>
</feature>
<dbReference type="PROSITE" id="PS50006">
    <property type="entry name" value="FHA_DOMAIN"/>
    <property type="match status" value="1"/>
</dbReference>
<feature type="coiled-coil region" evidence="1">
    <location>
        <begin position="298"/>
        <end position="339"/>
    </location>
</feature>
<dbReference type="PANTHER" id="PTHR15715:SF37">
    <property type="entry name" value="LD47843P"/>
    <property type="match status" value="1"/>
</dbReference>
<keyword evidence="3" id="KW-0812">Transmembrane</keyword>
<feature type="region of interest" description="Disordered" evidence="2">
    <location>
        <begin position="441"/>
        <end position="478"/>
    </location>
</feature>
<keyword evidence="3" id="KW-0472">Membrane</keyword>
<name>A0A397GN52_9GLOM</name>
<dbReference type="InterPro" id="IPR051176">
    <property type="entry name" value="Cent_Immune-Sig_Mod"/>
</dbReference>
<dbReference type="AlphaFoldDB" id="A0A397GN52"/>
<reference evidence="5 6" key="1">
    <citation type="submission" date="2018-08" db="EMBL/GenBank/DDBJ databases">
        <title>Genome and evolution of the arbuscular mycorrhizal fungus Diversispora epigaea (formerly Glomus versiforme) and its bacterial endosymbionts.</title>
        <authorList>
            <person name="Sun X."/>
            <person name="Fei Z."/>
            <person name="Harrison M."/>
        </authorList>
    </citation>
    <scope>NUCLEOTIDE SEQUENCE [LARGE SCALE GENOMIC DNA]</scope>
    <source>
        <strain evidence="5 6">IT104</strain>
    </source>
</reference>
<feature type="compositionally biased region" description="Acidic residues" evidence="2">
    <location>
        <begin position="449"/>
        <end position="466"/>
    </location>
</feature>
<dbReference type="OrthoDB" id="687730at2759"/>
<dbReference type="InterPro" id="IPR000253">
    <property type="entry name" value="FHA_dom"/>
</dbReference>
<keyword evidence="3" id="KW-1133">Transmembrane helix</keyword>
<feature type="compositionally biased region" description="Polar residues" evidence="2">
    <location>
        <begin position="1"/>
        <end position="11"/>
    </location>
</feature>
<feature type="domain" description="FHA" evidence="4">
    <location>
        <begin position="112"/>
        <end position="168"/>
    </location>
</feature>
<feature type="coiled-coil region" evidence="1">
    <location>
        <begin position="562"/>
        <end position="655"/>
    </location>
</feature>
<dbReference type="Pfam" id="PF00498">
    <property type="entry name" value="FHA"/>
    <property type="match status" value="1"/>
</dbReference>
<feature type="region of interest" description="Disordered" evidence="2">
    <location>
        <begin position="339"/>
        <end position="395"/>
    </location>
</feature>
<comment type="caution">
    <text evidence="5">The sequence shown here is derived from an EMBL/GenBank/DDBJ whole genome shotgun (WGS) entry which is preliminary data.</text>
</comment>
<dbReference type="STRING" id="1348612.A0A397GN52"/>
<dbReference type="Gene3D" id="2.60.200.20">
    <property type="match status" value="1"/>
</dbReference>
<sequence>MSSKQIMTTNKLRSSLRSQQQQQQQQSTQYLSIPFMSPLASNNSNFFYNSFPFPSTNTNSNNNNNNNNSVVPSSLNATSMSPITPSSITLILEPLNDTFTTKRIVLVFGTIIKVGRTTNKNTAPTEINGYFDSKVLSRTHAEIWSEHGKVYIKDLKSSNGTYINGQRISSETKESDSIELKMMDILEFGIDILNESDRKLMFRKVAATVYIYPSFASSTINKATINNINNINGPLDSKSSNSMFNNIKNGPFVLSAIENELIYSREESRQLDELNITLNSIINTFDSMSGKQMIEEHLKEFSRKLDDSNTLVNEYKHKCERLELQIKELETKLQHKNGLTGRNKFVDGTEQSSTSLKSSTSSTSLISSTTTTTPPSSLTTTPPSSTSSASSMKQYSLPRLKTEEIDKLVGHLKKLLDDPPIINNSLEKLFKNKKVIEKRNEKNEKNEKEVEEVEEVESDNDTDTNSDDNNNNKSQEDSIKILDQKVSTLLEDNNVLVDKIIEYNQVIEEIFKFRDDMITINDRIRISEEHYREVVDYKDEQLNTVKTKLENFESTEKINIKIRGENERIKLVNRKLKDVNNNLESKLRFMTDEFEKLKNVNELVKEIQSLKFENENLKEEKIKWNSDNESINVENSKLKNEIKKLKIELNEIKSCNNNNKLDFRNRNIKNFENFECTEDGSPFKIEGVRVITKNNKNNVNGNWSVNNNNDNDLSTTSSEVEIEEEIAVTINFNNNNNNNNNSNNNNNHNNNNNKNKMNERKITNGDDSRILINGNTLINNNNHDDNLSSEIIVSNMKGLKIKNNNNEINEDLMMNDNNNNNNDNSSLMNENTLVNDSVNDFTTARTTESIKNDDVLGRRKNKKINFIKGKFWLTMITFLLLLYFLSRNSCTINDLISIILNENFPITIYTSFRNFLNNNLLILIIFGFFILGSILFILIVMFNQLHCWKKSEGEEKSK</sequence>
<dbReference type="SUPFAM" id="SSF49879">
    <property type="entry name" value="SMAD/FHA domain"/>
    <property type="match status" value="1"/>
</dbReference>
<proteinExistence type="predicted"/>
<accession>A0A397GN52</accession>
<dbReference type="InterPro" id="IPR008984">
    <property type="entry name" value="SMAD_FHA_dom_sf"/>
</dbReference>
<protein>
    <recommendedName>
        <fullName evidence="4">FHA domain-containing protein</fullName>
    </recommendedName>
</protein>
<feature type="transmembrane region" description="Helical" evidence="3">
    <location>
        <begin position="869"/>
        <end position="886"/>
    </location>
</feature>
<keyword evidence="1" id="KW-0175">Coiled coil</keyword>
<feature type="transmembrane region" description="Helical" evidence="3">
    <location>
        <begin position="920"/>
        <end position="942"/>
    </location>
</feature>
<evidence type="ECO:0000313" key="6">
    <source>
        <dbReference type="Proteomes" id="UP000266861"/>
    </source>
</evidence>
<feature type="compositionally biased region" description="Low complexity" evidence="2">
    <location>
        <begin position="733"/>
        <end position="755"/>
    </location>
</feature>
<feature type="compositionally biased region" description="Low complexity" evidence="2">
    <location>
        <begin position="352"/>
        <end position="391"/>
    </location>
</feature>
<dbReference type="SMART" id="SM00240">
    <property type="entry name" value="FHA"/>
    <property type="match status" value="1"/>
</dbReference>
<dbReference type="GO" id="GO:0005737">
    <property type="term" value="C:cytoplasm"/>
    <property type="evidence" value="ECO:0007669"/>
    <property type="project" value="TreeGrafter"/>
</dbReference>
<feature type="compositionally biased region" description="Low complexity" evidence="2">
    <location>
        <begin position="12"/>
        <end position="27"/>
    </location>
</feature>
<feature type="region of interest" description="Disordered" evidence="2">
    <location>
        <begin position="733"/>
        <end position="761"/>
    </location>
</feature>
<gene>
    <name evidence="5" type="ORF">Glove_467g15</name>
</gene>
<evidence type="ECO:0000259" key="4">
    <source>
        <dbReference type="PROSITE" id="PS50006"/>
    </source>
</evidence>
<evidence type="ECO:0000313" key="5">
    <source>
        <dbReference type="EMBL" id="RHZ51957.1"/>
    </source>
</evidence>
<dbReference type="EMBL" id="PQFF01000409">
    <property type="protein sequence ID" value="RHZ51957.1"/>
    <property type="molecule type" value="Genomic_DNA"/>
</dbReference>
<evidence type="ECO:0000256" key="2">
    <source>
        <dbReference type="SAM" id="MobiDB-lite"/>
    </source>
</evidence>
<organism evidence="5 6">
    <name type="scientific">Diversispora epigaea</name>
    <dbReference type="NCBI Taxonomy" id="1348612"/>
    <lineage>
        <taxon>Eukaryota</taxon>
        <taxon>Fungi</taxon>
        <taxon>Fungi incertae sedis</taxon>
        <taxon>Mucoromycota</taxon>
        <taxon>Glomeromycotina</taxon>
        <taxon>Glomeromycetes</taxon>
        <taxon>Diversisporales</taxon>
        <taxon>Diversisporaceae</taxon>
        <taxon>Diversispora</taxon>
    </lineage>
</organism>